<dbReference type="Proteomes" id="UP000253551">
    <property type="component" value="Unassembled WGS sequence"/>
</dbReference>
<gene>
    <name evidence="7" type="ORF">CU098_001820</name>
</gene>
<dbReference type="SMART" id="SM00576">
    <property type="entry name" value="BTP"/>
    <property type="match status" value="1"/>
</dbReference>
<reference evidence="7 8" key="1">
    <citation type="journal article" date="2018" name="G3 (Bethesda)">
        <title>Phylogenetic and Phylogenomic Definition of Rhizopus Species.</title>
        <authorList>
            <person name="Gryganskyi A.P."/>
            <person name="Golan J."/>
            <person name="Dolatabadi S."/>
            <person name="Mondo S."/>
            <person name="Robb S."/>
            <person name="Idnurm A."/>
            <person name="Muszewska A."/>
            <person name="Steczkiewicz K."/>
            <person name="Masonjones S."/>
            <person name="Liao H.L."/>
            <person name="Gajdeczka M.T."/>
            <person name="Anike F."/>
            <person name="Vuek A."/>
            <person name="Anishchenko I.M."/>
            <person name="Voigt K."/>
            <person name="de Hoog G.S."/>
            <person name="Smith M.E."/>
            <person name="Heitman J."/>
            <person name="Vilgalys R."/>
            <person name="Stajich J.E."/>
        </authorList>
    </citation>
    <scope>NUCLEOTIDE SEQUENCE [LARGE SCALE GENOMIC DNA]</scope>
    <source>
        <strain evidence="7 8">LSU 92-RS-03</strain>
    </source>
</reference>
<keyword evidence="3" id="KW-0804">Transcription</keyword>
<feature type="compositionally biased region" description="Polar residues" evidence="5">
    <location>
        <begin position="201"/>
        <end position="210"/>
    </location>
</feature>
<dbReference type="PANTHER" id="PTHR46338:SF1">
    <property type="entry name" value="TRANSCRIPTION INITIATION FACTOR TFIID SUBUNIT 8"/>
    <property type="match status" value="1"/>
</dbReference>
<evidence type="ECO:0000313" key="8">
    <source>
        <dbReference type="Proteomes" id="UP000253551"/>
    </source>
</evidence>
<dbReference type="InterPro" id="IPR006565">
    <property type="entry name" value="BTP"/>
</dbReference>
<evidence type="ECO:0000256" key="3">
    <source>
        <dbReference type="ARBA" id="ARBA00023163"/>
    </source>
</evidence>
<keyword evidence="8" id="KW-1185">Reference proteome</keyword>
<sequence length="401" mass="44415">MADNVCFSLLKTATQQIIQSAGFEAANNRSIDTLADVFGKYIELLGSTVSAYASLNGRTMGTARDVFEALNEVAIDPNTLKMWLEEEGKALSPCWSAQSDPGRLLQGVIAGGRNTFEDIIEYRFGHVQAFDLSEDEQDTDMLLDSPIQENALPDYVPSYFPAFPEIKEDTNPFTHIIPFDESNLASAKEKSRDEKPLSMSVELSTKPTEPTNDRKTNIEPLMEALKNIQSPNYKLGEGLEPHEEEALFKTQTQDAAAPGNYMFNRDNGVFDEIVLHSAEPLISSKITTPNLSFDVAIATAPATPTTDYIPGSPDHKLMSRSMLAALAKKGKQFGKLRPGMSNPHAISKHSVDINAIKTGESKYLMKKKRMLAEQQAMEERQRLLEQQLKENPNATIEQLTP</sequence>
<dbReference type="InterPro" id="IPR009072">
    <property type="entry name" value="Histone-fold"/>
</dbReference>
<dbReference type="AlphaFoldDB" id="A0A367ILY3"/>
<feature type="compositionally biased region" description="Basic and acidic residues" evidence="5">
    <location>
        <begin position="187"/>
        <end position="196"/>
    </location>
</feature>
<proteinExistence type="predicted"/>
<protein>
    <recommendedName>
        <fullName evidence="6">Bromodomain associated domain-containing protein</fullName>
    </recommendedName>
</protein>
<comment type="subcellular location">
    <subcellularLocation>
        <location evidence="1">Nucleus</location>
    </subcellularLocation>
</comment>
<keyword evidence="2" id="KW-0805">Transcription regulation</keyword>
<accession>A0A367ILY3</accession>
<evidence type="ECO:0000256" key="4">
    <source>
        <dbReference type="ARBA" id="ARBA00023242"/>
    </source>
</evidence>
<dbReference type="EMBL" id="PJQM01007071">
    <property type="protein sequence ID" value="RCH78675.1"/>
    <property type="molecule type" value="Genomic_DNA"/>
</dbReference>
<comment type="caution">
    <text evidence="7">The sequence shown here is derived from an EMBL/GenBank/DDBJ whole genome shotgun (WGS) entry which is preliminary data.</text>
</comment>
<dbReference type="Gene3D" id="1.10.20.10">
    <property type="entry name" value="Histone, subunit A"/>
    <property type="match status" value="1"/>
</dbReference>
<evidence type="ECO:0000256" key="1">
    <source>
        <dbReference type="ARBA" id="ARBA00004123"/>
    </source>
</evidence>
<dbReference type="PANTHER" id="PTHR46338">
    <property type="entry name" value="TRANSCRIPTION INITIATION FACTOR TFIID SUBUNIT 8"/>
    <property type="match status" value="1"/>
</dbReference>
<dbReference type="OrthoDB" id="436852at2759"/>
<dbReference type="Pfam" id="PF07524">
    <property type="entry name" value="Bromo_TP"/>
    <property type="match status" value="1"/>
</dbReference>
<dbReference type="GO" id="GO:0005669">
    <property type="term" value="C:transcription factor TFIID complex"/>
    <property type="evidence" value="ECO:0007669"/>
    <property type="project" value="InterPro"/>
</dbReference>
<name>A0A367ILY3_RHIST</name>
<feature type="region of interest" description="Disordered" evidence="5">
    <location>
        <begin position="185"/>
        <end position="215"/>
    </location>
</feature>
<feature type="non-terminal residue" evidence="7">
    <location>
        <position position="401"/>
    </location>
</feature>
<evidence type="ECO:0000259" key="6">
    <source>
        <dbReference type="SMART" id="SM00576"/>
    </source>
</evidence>
<organism evidence="7 8">
    <name type="scientific">Rhizopus stolonifer</name>
    <name type="common">Rhizopus nigricans</name>
    <dbReference type="NCBI Taxonomy" id="4846"/>
    <lineage>
        <taxon>Eukaryota</taxon>
        <taxon>Fungi</taxon>
        <taxon>Fungi incertae sedis</taxon>
        <taxon>Mucoromycota</taxon>
        <taxon>Mucoromycotina</taxon>
        <taxon>Mucoromycetes</taxon>
        <taxon>Mucorales</taxon>
        <taxon>Mucorineae</taxon>
        <taxon>Rhizopodaceae</taxon>
        <taxon>Rhizopus</taxon>
    </lineage>
</organism>
<keyword evidence="4" id="KW-0539">Nucleus</keyword>
<evidence type="ECO:0000256" key="5">
    <source>
        <dbReference type="SAM" id="MobiDB-lite"/>
    </source>
</evidence>
<dbReference type="GO" id="GO:0046982">
    <property type="term" value="F:protein heterodimerization activity"/>
    <property type="evidence" value="ECO:0007669"/>
    <property type="project" value="InterPro"/>
</dbReference>
<evidence type="ECO:0000256" key="2">
    <source>
        <dbReference type="ARBA" id="ARBA00023015"/>
    </source>
</evidence>
<dbReference type="InterPro" id="IPR037818">
    <property type="entry name" value="TAF8"/>
</dbReference>
<evidence type="ECO:0000313" key="7">
    <source>
        <dbReference type="EMBL" id="RCH78675.1"/>
    </source>
</evidence>
<dbReference type="STRING" id="4846.A0A367ILY3"/>
<dbReference type="CDD" id="cd00076">
    <property type="entry name" value="HFD_SF"/>
    <property type="match status" value="1"/>
</dbReference>
<feature type="domain" description="Bromodomain associated" evidence="6">
    <location>
        <begin position="3"/>
        <end position="79"/>
    </location>
</feature>